<feature type="transmembrane region" description="Helical" evidence="1">
    <location>
        <begin position="84"/>
        <end position="104"/>
    </location>
</feature>
<dbReference type="SUPFAM" id="SSF55073">
    <property type="entry name" value="Nucleotide cyclase"/>
    <property type="match status" value="1"/>
</dbReference>
<protein>
    <submittedName>
        <fullName evidence="4">Diguanylate cyclase/phosphodiesterase (GGDEF &amp; EAL domains) with PAS/PAC sensor(S)</fullName>
    </submittedName>
</protein>
<dbReference type="FunFam" id="3.30.70.270:FF:000001">
    <property type="entry name" value="Diguanylate cyclase domain protein"/>
    <property type="match status" value="1"/>
</dbReference>
<evidence type="ECO:0000256" key="1">
    <source>
        <dbReference type="SAM" id="Phobius"/>
    </source>
</evidence>
<dbReference type="PROSITE" id="PS50887">
    <property type="entry name" value="GGDEF"/>
    <property type="match status" value="1"/>
</dbReference>
<proteinExistence type="predicted"/>
<keyword evidence="1" id="KW-0812">Transmembrane</keyword>
<dbReference type="CDD" id="cd01948">
    <property type="entry name" value="EAL"/>
    <property type="match status" value="1"/>
</dbReference>
<dbReference type="Pfam" id="PF00990">
    <property type="entry name" value="GGDEF"/>
    <property type="match status" value="1"/>
</dbReference>
<feature type="domain" description="EAL" evidence="2">
    <location>
        <begin position="431"/>
        <end position="682"/>
    </location>
</feature>
<evidence type="ECO:0000259" key="2">
    <source>
        <dbReference type="PROSITE" id="PS50883"/>
    </source>
</evidence>
<keyword evidence="1" id="KW-0472">Membrane</keyword>
<evidence type="ECO:0000313" key="4">
    <source>
        <dbReference type="EMBL" id="VAW52511.1"/>
    </source>
</evidence>
<dbReference type="InterPro" id="IPR035919">
    <property type="entry name" value="EAL_sf"/>
</dbReference>
<evidence type="ECO:0000259" key="3">
    <source>
        <dbReference type="PROSITE" id="PS50887"/>
    </source>
</evidence>
<sequence length="682" mass="78044">MFEKKITNPGLLEKQIEPLFKSTLSGGLGNIFVAFLVYLSLKDNSPNNFVFYFFICMALFSGIRIFISLRYLKYKKNHSYFLNSHVFLTFITGLLWGLIVYSQVNTESEILINFAFLISIGLISSSVVTLSTWLPAYFAYVLPQSFFIFYVSLTFASTYNLYITLAYLAFILTMILTGIRFNNAHKREIELTINNENLINDLNSEIKIKESVQLEFEKSKVDLENKINERTKDLINTNLHLENVILEKEKAEQHLQYIAYHDELTGLPNRNLLVDRINQSIKISARDQQQVAILFLDLDRFKSINDSLGHKIGDELLKEIPIRLDEILRSHDTVSRNGGDEFVVVLEKLNDSCEAVYAAEKIIKCLTETFKIRSHTIHIGASIGISIYPKDGNTPSILLRNADTAMYRAKQSGGRQLQFYDESMSDQLRNRLELESELHNAVENNEFYMVYQPKMDCSTGKTIGFESLVRWNNLKYGEITPNDFIPILEETGLIYEVGEWIVTEVLTFMQQYSSHKLNFSINLSALQCNNFNFIALVNDLINDLGLDSKRVEFEITESLLIKNFTKTKIFLDELHSIGISIALDDFGTGYTSMNYLTQLPIDVIKIDKSFIKNIDTNINLQSIVNAIVTMSKSLGIKNVFEGVETESELAEIKKMTGSIIQGYLYSKPLKTTEIKSWVRDKS</sequence>
<reference evidence="4" key="1">
    <citation type="submission" date="2018-06" db="EMBL/GenBank/DDBJ databases">
        <authorList>
            <person name="Zhirakovskaya E."/>
        </authorList>
    </citation>
    <scope>NUCLEOTIDE SEQUENCE</scope>
</reference>
<keyword evidence="1" id="KW-1133">Transmembrane helix</keyword>
<dbReference type="PROSITE" id="PS50883">
    <property type="entry name" value="EAL"/>
    <property type="match status" value="1"/>
</dbReference>
<feature type="domain" description="GGDEF" evidence="3">
    <location>
        <begin position="289"/>
        <end position="422"/>
    </location>
</feature>
<dbReference type="Pfam" id="PF00563">
    <property type="entry name" value="EAL"/>
    <property type="match status" value="1"/>
</dbReference>
<dbReference type="InterPro" id="IPR001633">
    <property type="entry name" value="EAL_dom"/>
</dbReference>
<dbReference type="AlphaFoldDB" id="A0A3B0WB63"/>
<feature type="transmembrane region" description="Helical" evidence="1">
    <location>
        <begin position="51"/>
        <end position="72"/>
    </location>
</feature>
<dbReference type="EMBL" id="UOFD01000047">
    <property type="protein sequence ID" value="VAW52511.1"/>
    <property type="molecule type" value="Genomic_DNA"/>
</dbReference>
<dbReference type="SMART" id="SM00267">
    <property type="entry name" value="GGDEF"/>
    <property type="match status" value="1"/>
</dbReference>
<dbReference type="InterPro" id="IPR043128">
    <property type="entry name" value="Rev_trsase/Diguanyl_cyclase"/>
</dbReference>
<gene>
    <name evidence="4" type="ORF">MNBD_GAMMA06-1243</name>
</gene>
<dbReference type="InterPro" id="IPR000160">
    <property type="entry name" value="GGDEF_dom"/>
</dbReference>
<dbReference type="PANTHER" id="PTHR44757">
    <property type="entry name" value="DIGUANYLATE CYCLASE DGCP"/>
    <property type="match status" value="1"/>
</dbReference>
<feature type="transmembrane region" description="Helical" evidence="1">
    <location>
        <begin position="20"/>
        <end position="39"/>
    </location>
</feature>
<dbReference type="SMART" id="SM00052">
    <property type="entry name" value="EAL"/>
    <property type="match status" value="1"/>
</dbReference>
<name>A0A3B0WB63_9ZZZZ</name>
<dbReference type="SUPFAM" id="SSF141868">
    <property type="entry name" value="EAL domain-like"/>
    <property type="match status" value="1"/>
</dbReference>
<dbReference type="InterPro" id="IPR029787">
    <property type="entry name" value="Nucleotide_cyclase"/>
</dbReference>
<organism evidence="4">
    <name type="scientific">hydrothermal vent metagenome</name>
    <dbReference type="NCBI Taxonomy" id="652676"/>
    <lineage>
        <taxon>unclassified sequences</taxon>
        <taxon>metagenomes</taxon>
        <taxon>ecological metagenomes</taxon>
    </lineage>
</organism>
<dbReference type="Gene3D" id="3.30.70.270">
    <property type="match status" value="1"/>
</dbReference>
<dbReference type="Gene3D" id="3.20.20.450">
    <property type="entry name" value="EAL domain"/>
    <property type="match status" value="1"/>
</dbReference>
<dbReference type="NCBIfam" id="TIGR00254">
    <property type="entry name" value="GGDEF"/>
    <property type="match status" value="1"/>
</dbReference>
<dbReference type="CDD" id="cd01949">
    <property type="entry name" value="GGDEF"/>
    <property type="match status" value="1"/>
</dbReference>
<accession>A0A3B0WB63</accession>
<feature type="transmembrane region" description="Helical" evidence="1">
    <location>
        <begin position="110"/>
        <end position="130"/>
    </location>
</feature>
<dbReference type="PANTHER" id="PTHR44757:SF2">
    <property type="entry name" value="BIOFILM ARCHITECTURE MAINTENANCE PROTEIN MBAA"/>
    <property type="match status" value="1"/>
</dbReference>
<dbReference type="InterPro" id="IPR052155">
    <property type="entry name" value="Biofilm_reg_signaling"/>
</dbReference>